<feature type="compositionally biased region" description="Polar residues" evidence="1">
    <location>
        <begin position="100"/>
        <end position="111"/>
    </location>
</feature>
<dbReference type="EMBL" id="JARJLG010000299">
    <property type="protein sequence ID" value="KAJ7718861.1"/>
    <property type="molecule type" value="Genomic_DNA"/>
</dbReference>
<dbReference type="Proteomes" id="UP001215280">
    <property type="component" value="Unassembled WGS sequence"/>
</dbReference>
<reference evidence="2" key="1">
    <citation type="submission" date="2023-03" db="EMBL/GenBank/DDBJ databases">
        <title>Massive genome expansion in bonnet fungi (Mycena s.s.) driven by repeated elements and novel gene families across ecological guilds.</title>
        <authorList>
            <consortium name="Lawrence Berkeley National Laboratory"/>
            <person name="Harder C.B."/>
            <person name="Miyauchi S."/>
            <person name="Viragh M."/>
            <person name="Kuo A."/>
            <person name="Thoen E."/>
            <person name="Andreopoulos B."/>
            <person name="Lu D."/>
            <person name="Skrede I."/>
            <person name="Drula E."/>
            <person name="Henrissat B."/>
            <person name="Morin E."/>
            <person name="Kohler A."/>
            <person name="Barry K."/>
            <person name="LaButti K."/>
            <person name="Morin E."/>
            <person name="Salamov A."/>
            <person name="Lipzen A."/>
            <person name="Mereny Z."/>
            <person name="Hegedus B."/>
            <person name="Baldrian P."/>
            <person name="Stursova M."/>
            <person name="Weitz H."/>
            <person name="Taylor A."/>
            <person name="Grigoriev I.V."/>
            <person name="Nagy L.G."/>
            <person name="Martin F."/>
            <person name="Kauserud H."/>
        </authorList>
    </citation>
    <scope>NUCLEOTIDE SEQUENCE</scope>
    <source>
        <strain evidence="2">CBHHK188m</strain>
    </source>
</reference>
<feature type="compositionally biased region" description="Basic residues" evidence="1">
    <location>
        <begin position="68"/>
        <end position="82"/>
    </location>
</feature>
<organism evidence="2 3">
    <name type="scientific">Mycena maculata</name>
    <dbReference type="NCBI Taxonomy" id="230809"/>
    <lineage>
        <taxon>Eukaryota</taxon>
        <taxon>Fungi</taxon>
        <taxon>Dikarya</taxon>
        <taxon>Basidiomycota</taxon>
        <taxon>Agaricomycotina</taxon>
        <taxon>Agaricomycetes</taxon>
        <taxon>Agaricomycetidae</taxon>
        <taxon>Agaricales</taxon>
        <taxon>Marasmiineae</taxon>
        <taxon>Mycenaceae</taxon>
        <taxon>Mycena</taxon>
    </lineage>
</organism>
<dbReference type="AlphaFoldDB" id="A0AAD7MID4"/>
<feature type="compositionally biased region" description="Basic and acidic residues" evidence="1">
    <location>
        <begin position="1"/>
        <end position="20"/>
    </location>
</feature>
<gene>
    <name evidence="2" type="ORF">DFH07DRAFT_784790</name>
</gene>
<proteinExistence type="predicted"/>
<protein>
    <submittedName>
        <fullName evidence="2">Uncharacterized protein</fullName>
    </submittedName>
</protein>
<evidence type="ECO:0000313" key="3">
    <source>
        <dbReference type="Proteomes" id="UP001215280"/>
    </source>
</evidence>
<keyword evidence="3" id="KW-1185">Reference proteome</keyword>
<feature type="region of interest" description="Disordered" evidence="1">
    <location>
        <begin position="1"/>
        <end position="142"/>
    </location>
</feature>
<evidence type="ECO:0000313" key="2">
    <source>
        <dbReference type="EMBL" id="KAJ7718861.1"/>
    </source>
</evidence>
<name>A0AAD7MID4_9AGAR</name>
<sequence>MRRDGEEREKEEEGAREHNAPENGNRSPRYPRPERSGARFPLGQNTKPAKNAHASKCPASPQSTAPNLKRKRKKERKKKKTHPQPAPTPPQADSAPSSTYTPTPGRSSTPTAAEGPPSLLRPARAGIRVRGAGVTRPGPEDCEAWEWEEDAYDECDVRDADEESDCDGECRGASACCTFA</sequence>
<accession>A0AAD7MID4</accession>
<comment type="caution">
    <text evidence="2">The sequence shown here is derived from an EMBL/GenBank/DDBJ whole genome shotgun (WGS) entry which is preliminary data.</text>
</comment>
<evidence type="ECO:0000256" key="1">
    <source>
        <dbReference type="SAM" id="MobiDB-lite"/>
    </source>
</evidence>